<accession>A0ABY7DN59</accession>
<name>A0ABY7DN59_MYAAR</name>
<dbReference type="Proteomes" id="UP001164746">
    <property type="component" value="Chromosome 3"/>
</dbReference>
<feature type="region of interest" description="Disordered" evidence="2">
    <location>
        <begin position="167"/>
        <end position="195"/>
    </location>
</feature>
<proteinExistence type="inferred from homology"/>
<evidence type="ECO:0000313" key="6">
    <source>
        <dbReference type="Proteomes" id="UP001164746"/>
    </source>
</evidence>
<dbReference type="Gene3D" id="3.10.120.10">
    <property type="entry name" value="Cytochrome b5-like heme/steroid binding domain"/>
    <property type="match status" value="1"/>
</dbReference>
<sequence length="195" mass="21984">MADQSESSAGSEGNFAVNFFKELLSSPLNLALLGLCGFLLYKIVIGQRKPDAARPKEPELSKMKKQDMTLEQLREYDGKGPEGRILLAANGKIFDVTRGKRFYGPGGPYGLFAGRNASRALATFSMSEDVFRNEYDDLSDLSSMQMESVREWEMQFTEKYDYVGRLLKPGEQPREYSDTEDEQSEDKSESEKKAD</sequence>
<keyword evidence="3" id="KW-0472">Membrane</keyword>
<dbReference type="PANTHER" id="PTHR10281:SF106">
    <property type="entry name" value="IP06960P-RELATED"/>
    <property type="match status" value="1"/>
</dbReference>
<dbReference type="InterPro" id="IPR001199">
    <property type="entry name" value="Cyt_B5-like_heme/steroid-bd"/>
</dbReference>
<organism evidence="5 6">
    <name type="scientific">Mya arenaria</name>
    <name type="common">Soft-shell clam</name>
    <dbReference type="NCBI Taxonomy" id="6604"/>
    <lineage>
        <taxon>Eukaryota</taxon>
        <taxon>Metazoa</taxon>
        <taxon>Spiralia</taxon>
        <taxon>Lophotrochozoa</taxon>
        <taxon>Mollusca</taxon>
        <taxon>Bivalvia</taxon>
        <taxon>Autobranchia</taxon>
        <taxon>Heteroconchia</taxon>
        <taxon>Euheterodonta</taxon>
        <taxon>Imparidentia</taxon>
        <taxon>Neoheterodontei</taxon>
        <taxon>Myida</taxon>
        <taxon>Myoidea</taxon>
        <taxon>Myidae</taxon>
        <taxon>Mya</taxon>
    </lineage>
</organism>
<protein>
    <submittedName>
        <fullName evidence="5">PGRC2-like protein</fullName>
    </submittedName>
</protein>
<reference evidence="5" key="1">
    <citation type="submission" date="2022-11" db="EMBL/GenBank/DDBJ databases">
        <title>Centuries of genome instability and evolution in soft-shell clam transmissible cancer (bioRxiv).</title>
        <authorList>
            <person name="Hart S.F.M."/>
            <person name="Yonemitsu M.A."/>
            <person name="Giersch R.M."/>
            <person name="Beal B.F."/>
            <person name="Arriagada G."/>
            <person name="Davis B.W."/>
            <person name="Ostrander E.A."/>
            <person name="Goff S.P."/>
            <person name="Metzger M.J."/>
        </authorList>
    </citation>
    <scope>NUCLEOTIDE SEQUENCE</scope>
    <source>
        <strain evidence="5">MELC-2E11</strain>
        <tissue evidence="5">Siphon/mantle</tissue>
    </source>
</reference>
<gene>
    <name evidence="5" type="ORF">MAR_023505</name>
</gene>
<dbReference type="EMBL" id="CP111014">
    <property type="protein sequence ID" value="WAQ99132.1"/>
    <property type="molecule type" value="Genomic_DNA"/>
</dbReference>
<evidence type="ECO:0000256" key="2">
    <source>
        <dbReference type="SAM" id="MobiDB-lite"/>
    </source>
</evidence>
<dbReference type="SUPFAM" id="SSF55856">
    <property type="entry name" value="Cytochrome b5-like heme/steroid binding domain"/>
    <property type="match status" value="1"/>
</dbReference>
<feature type="domain" description="Cytochrome b5 heme-binding" evidence="4">
    <location>
        <begin position="68"/>
        <end position="167"/>
    </location>
</feature>
<feature type="transmembrane region" description="Helical" evidence="3">
    <location>
        <begin position="28"/>
        <end position="45"/>
    </location>
</feature>
<evidence type="ECO:0000256" key="3">
    <source>
        <dbReference type="SAM" id="Phobius"/>
    </source>
</evidence>
<keyword evidence="3" id="KW-0812">Transmembrane</keyword>
<dbReference type="PANTHER" id="PTHR10281">
    <property type="entry name" value="MEMBRANE-ASSOCIATED PROGESTERONE RECEPTOR COMPONENT-RELATED"/>
    <property type="match status" value="1"/>
</dbReference>
<dbReference type="InterPro" id="IPR036400">
    <property type="entry name" value="Cyt_B5-like_heme/steroid_sf"/>
</dbReference>
<comment type="similarity">
    <text evidence="1">Belongs to the cytochrome b5 family. MAPR subfamily.</text>
</comment>
<feature type="compositionally biased region" description="Basic and acidic residues" evidence="2">
    <location>
        <begin position="185"/>
        <end position="195"/>
    </location>
</feature>
<evidence type="ECO:0000313" key="5">
    <source>
        <dbReference type="EMBL" id="WAQ99132.1"/>
    </source>
</evidence>
<evidence type="ECO:0000259" key="4">
    <source>
        <dbReference type="SMART" id="SM01117"/>
    </source>
</evidence>
<dbReference type="SMART" id="SM01117">
    <property type="entry name" value="Cyt-b5"/>
    <property type="match status" value="1"/>
</dbReference>
<keyword evidence="6" id="KW-1185">Reference proteome</keyword>
<dbReference type="InterPro" id="IPR050577">
    <property type="entry name" value="MAPR/NEUFC/NENF-like"/>
</dbReference>
<dbReference type="Pfam" id="PF00173">
    <property type="entry name" value="Cyt-b5"/>
    <property type="match status" value="1"/>
</dbReference>
<keyword evidence="3" id="KW-1133">Transmembrane helix</keyword>
<evidence type="ECO:0000256" key="1">
    <source>
        <dbReference type="ARBA" id="ARBA00038357"/>
    </source>
</evidence>